<dbReference type="InterPro" id="IPR033375">
    <property type="entry name" value="Cggbp1"/>
</dbReference>
<reference evidence="2 5" key="1">
    <citation type="submission" date="2016-04" db="EMBL/GenBank/DDBJ databases">
        <title>Genome analyses suggest a sexual origin of heterokaryosis in a supposedly ancient asexual fungus.</title>
        <authorList>
            <person name="Ropars J."/>
            <person name="Sedzielewska K."/>
            <person name="Noel J."/>
            <person name="Charron P."/>
            <person name="Farinelli L."/>
            <person name="Marton T."/>
            <person name="Kruger M."/>
            <person name="Pelin A."/>
            <person name="Brachmann A."/>
            <person name="Corradi N."/>
        </authorList>
    </citation>
    <scope>NUCLEOTIDE SEQUENCE [LARGE SCALE GENOMIC DNA]</scope>
    <source>
        <strain evidence="2 5">A5</strain>
    </source>
</reference>
<dbReference type="GO" id="GO:0006357">
    <property type="term" value="P:regulation of transcription by RNA polymerase II"/>
    <property type="evidence" value="ECO:0007669"/>
    <property type="project" value="InterPro"/>
</dbReference>
<evidence type="ECO:0000256" key="1">
    <source>
        <dbReference type="SAM" id="Coils"/>
    </source>
</evidence>
<dbReference type="VEuPathDB" id="FungiDB:RhiirA1_463540"/>
<reference evidence="2 5" key="2">
    <citation type="submission" date="2017-09" db="EMBL/GenBank/DDBJ databases">
        <title>Extensive intraspecific genome diversity in a model arbuscular mycorrhizal fungus.</title>
        <authorList>
            <person name="Chen E.C."/>
            <person name="Morin E."/>
            <person name="Beaudet D."/>
            <person name="Noel J."/>
            <person name="Ndikumana S."/>
            <person name="Charron P."/>
            <person name="St-Onge C."/>
            <person name="Giorgi J."/>
            <person name="Grigoriev I.V."/>
            <person name="Roux C."/>
            <person name="Martin F.M."/>
            <person name="Corradi N."/>
        </authorList>
    </citation>
    <scope>NUCLEOTIDE SEQUENCE [LARGE SCALE GENOMIC DNA]</scope>
    <source>
        <strain evidence="2 5">A5</strain>
    </source>
</reference>
<dbReference type="EMBL" id="LLXJ01000585">
    <property type="protein sequence ID" value="PKC07990.1"/>
    <property type="molecule type" value="Genomic_DNA"/>
</dbReference>
<dbReference type="PANTHER" id="PTHR32344">
    <property type="entry name" value="U1-TYPE DOMAIN-CONTAINING PROTEIN"/>
    <property type="match status" value="1"/>
</dbReference>
<evidence type="ECO:0000313" key="3">
    <source>
        <dbReference type="EMBL" id="PKC63595.1"/>
    </source>
</evidence>
<name>A0A2I1F067_9GLOM</name>
<dbReference type="GO" id="GO:0003690">
    <property type="term" value="F:double-stranded DNA binding"/>
    <property type="evidence" value="ECO:0007669"/>
    <property type="project" value="InterPro"/>
</dbReference>
<dbReference type="GO" id="GO:0005634">
    <property type="term" value="C:nucleus"/>
    <property type="evidence" value="ECO:0007669"/>
    <property type="project" value="InterPro"/>
</dbReference>
<gene>
    <name evidence="3" type="ORF">RhiirA1_463540</name>
    <name evidence="2" type="ORF">RhiirA5_417502</name>
</gene>
<keyword evidence="1" id="KW-0175">Coiled coil</keyword>
<evidence type="ECO:0000313" key="4">
    <source>
        <dbReference type="Proteomes" id="UP000232688"/>
    </source>
</evidence>
<comment type="caution">
    <text evidence="2">The sequence shown here is derived from an EMBL/GenBank/DDBJ whole genome shotgun (WGS) entry which is preliminary data.</text>
</comment>
<dbReference type="EMBL" id="LLXH01000721">
    <property type="protein sequence ID" value="PKC63595.1"/>
    <property type="molecule type" value="Genomic_DNA"/>
</dbReference>
<evidence type="ECO:0008006" key="6">
    <source>
        <dbReference type="Google" id="ProtNLM"/>
    </source>
</evidence>
<dbReference type="AlphaFoldDB" id="A0A2I1F067"/>
<protein>
    <recommendedName>
        <fullName evidence="6">U1-type domain-containing protein</fullName>
    </recommendedName>
</protein>
<dbReference type="OrthoDB" id="2405594at2759"/>
<dbReference type="Proteomes" id="UP000232722">
    <property type="component" value="Unassembled WGS sequence"/>
</dbReference>
<dbReference type="VEuPathDB" id="FungiDB:RhiirFUN_013129"/>
<accession>A0A2I1F067</accession>
<reference evidence="3 4" key="4">
    <citation type="submission" date="2017-10" db="EMBL/GenBank/DDBJ databases">
        <title>Genome analyses suggest a sexual origin of heterokaryosis in a supposedly ancient asexual fungus.</title>
        <authorList>
            <person name="Corradi N."/>
            <person name="Sedzielewska K."/>
            <person name="Noel J."/>
            <person name="Charron P."/>
            <person name="Farinelli L."/>
            <person name="Marton T."/>
            <person name="Kruger M."/>
            <person name="Pelin A."/>
            <person name="Brachmann A."/>
            <person name="Corradi N."/>
        </authorList>
    </citation>
    <scope>NUCLEOTIDE SEQUENCE [LARGE SCALE GENOMIC DNA]</scope>
    <source>
        <strain evidence="3 4">A1</strain>
    </source>
</reference>
<feature type="coiled-coil region" evidence="1">
    <location>
        <begin position="1"/>
        <end position="28"/>
    </location>
</feature>
<evidence type="ECO:0000313" key="2">
    <source>
        <dbReference type="EMBL" id="PKC07990.1"/>
    </source>
</evidence>
<sequence length="156" mass="18369">MKDFKKDINDFKKDMKDFKEDVKDVKKTVTVIETKMNAVETRMSLQESKLKNLPLMTVKEIPGEFLVDNGILYCNFCDHSIDWMRKSTVDDHLNIITHKNKKRLFENKKHWQQQTIDTTLSSSESKKAIIHDLIEAFTITDIPLEKVNFLLVFFKT</sequence>
<organism evidence="2 5">
    <name type="scientific">Rhizophagus irregularis</name>
    <dbReference type="NCBI Taxonomy" id="588596"/>
    <lineage>
        <taxon>Eukaryota</taxon>
        <taxon>Fungi</taxon>
        <taxon>Fungi incertae sedis</taxon>
        <taxon>Mucoromycota</taxon>
        <taxon>Glomeromycotina</taxon>
        <taxon>Glomeromycetes</taxon>
        <taxon>Glomerales</taxon>
        <taxon>Glomeraceae</taxon>
        <taxon>Rhizophagus</taxon>
    </lineage>
</organism>
<evidence type="ECO:0000313" key="5">
    <source>
        <dbReference type="Proteomes" id="UP000232722"/>
    </source>
</evidence>
<proteinExistence type="predicted"/>
<dbReference type="VEuPathDB" id="FungiDB:FUN_016378"/>
<reference evidence="3 4" key="3">
    <citation type="submission" date="2017-10" db="EMBL/GenBank/DDBJ databases">
        <title>Extensive intraspecific genome diversity in a model arbuscular mycorrhizal fungus.</title>
        <authorList>
            <person name="Chen E.C.H."/>
            <person name="Morin E."/>
            <person name="Baudet D."/>
            <person name="Noel J."/>
            <person name="Ndikumana S."/>
            <person name="Charron P."/>
            <person name="St-Onge C."/>
            <person name="Giorgi J."/>
            <person name="Grigoriev I.V."/>
            <person name="Roux C."/>
            <person name="Martin F.M."/>
            <person name="Corradi N."/>
        </authorList>
    </citation>
    <scope>NUCLEOTIDE SEQUENCE [LARGE SCALE GENOMIC DNA]</scope>
    <source>
        <strain evidence="3 4">A1</strain>
    </source>
</reference>
<dbReference type="Proteomes" id="UP000232688">
    <property type="component" value="Unassembled WGS sequence"/>
</dbReference>
<dbReference type="PANTHER" id="PTHR32344:SF1">
    <property type="entry name" value="U1-TYPE DOMAIN-CONTAINING PROTEIN"/>
    <property type="match status" value="1"/>
</dbReference>